<feature type="transmembrane region" description="Helical" evidence="10">
    <location>
        <begin position="34"/>
        <end position="52"/>
    </location>
</feature>
<dbReference type="PANTHER" id="PTHR24421">
    <property type="entry name" value="NITRATE/NITRITE SENSOR PROTEIN NARX-RELATED"/>
    <property type="match status" value="1"/>
</dbReference>
<evidence type="ECO:0000259" key="11">
    <source>
        <dbReference type="Pfam" id="PF02518"/>
    </source>
</evidence>
<dbReference type="GO" id="GO:0016301">
    <property type="term" value="F:kinase activity"/>
    <property type="evidence" value="ECO:0007669"/>
    <property type="project" value="UniProtKB-KW"/>
</dbReference>
<keyword evidence="7" id="KW-0067">ATP-binding</keyword>
<evidence type="ECO:0000256" key="6">
    <source>
        <dbReference type="ARBA" id="ARBA00022777"/>
    </source>
</evidence>
<feature type="transmembrane region" description="Helical" evidence="10">
    <location>
        <begin position="81"/>
        <end position="96"/>
    </location>
</feature>
<keyword evidence="3" id="KW-0597">Phosphoprotein</keyword>
<feature type="transmembrane region" description="Helical" evidence="10">
    <location>
        <begin position="103"/>
        <end position="123"/>
    </location>
</feature>
<dbReference type="EMBL" id="JAVHUY010000001">
    <property type="protein sequence ID" value="MDQ7903131.1"/>
    <property type="molecule type" value="Genomic_DNA"/>
</dbReference>
<gene>
    <name evidence="13" type="ORF">RB614_01180</name>
</gene>
<evidence type="ECO:0000256" key="10">
    <source>
        <dbReference type="SAM" id="Phobius"/>
    </source>
</evidence>
<feature type="transmembrane region" description="Helical" evidence="10">
    <location>
        <begin position="421"/>
        <end position="439"/>
    </location>
</feature>
<evidence type="ECO:0000313" key="13">
    <source>
        <dbReference type="EMBL" id="MDQ7903131.1"/>
    </source>
</evidence>
<dbReference type="Proteomes" id="UP001230908">
    <property type="component" value="Unassembled WGS sequence"/>
</dbReference>
<feature type="transmembrane region" description="Helical" evidence="10">
    <location>
        <begin position="129"/>
        <end position="147"/>
    </location>
</feature>
<dbReference type="Pfam" id="PF02518">
    <property type="entry name" value="HATPase_c"/>
    <property type="match status" value="1"/>
</dbReference>
<evidence type="ECO:0000259" key="12">
    <source>
        <dbReference type="Pfam" id="PF07730"/>
    </source>
</evidence>
<feature type="transmembrane region" description="Helical" evidence="10">
    <location>
        <begin position="391"/>
        <end position="409"/>
    </location>
</feature>
<keyword evidence="8" id="KW-0902">Two-component regulatory system</keyword>
<dbReference type="InterPro" id="IPR011712">
    <property type="entry name" value="Sig_transdc_His_kin_sub3_dim/P"/>
</dbReference>
<dbReference type="SUPFAM" id="SSF55874">
    <property type="entry name" value="ATPase domain of HSP90 chaperone/DNA topoisomerase II/histidine kinase"/>
    <property type="match status" value="1"/>
</dbReference>
<feature type="transmembrane region" description="Helical" evidence="10">
    <location>
        <begin position="532"/>
        <end position="553"/>
    </location>
</feature>
<comment type="caution">
    <text evidence="13">The sequence shown here is derived from an EMBL/GenBank/DDBJ whole genome shotgun (WGS) entry which is preliminary data.</text>
</comment>
<dbReference type="CDD" id="cd16917">
    <property type="entry name" value="HATPase_UhpB-NarQ-NarX-like"/>
    <property type="match status" value="1"/>
</dbReference>
<evidence type="ECO:0000256" key="4">
    <source>
        <dbReference type="ARBA" id="ARBA00022679"/>
    </source>
</evidence>
<feature type="transmembrane region" description="Helical" evidence="10">
    <location>
        <begin position="59"/>
        <end position="75"/>
    </location>
</feature>
<dbReference type="InterPro" id="IPR050482">
    <property type="entry name" value="Sensor_HK_TwoCompSys"/>
</dbReference>
<dbReference type="InterPro" id="IPR036890">
    <property type="entry name" value="HATPase_C_sf"/>
</dbReference>
<dbReference type="Pfam" id="PF07730">
    <property type="entry name" value="HisKA_3"/>
    <property type="match status" value="1"/>
</dbReference>
<keyword evidence="10" id="KW-0812">Transmembrane</keyword>
<keyword evidence="10" id="KW-0472">Membrane</keyword>
<evidence type="ECO:0000256" key="2">
    <source>
        <dbReference type="ARBA" id="ARBA00012438"/>
    </source>
</evidence>
<keyword evidence="4" id="KW-0808">Transferase</keyword>
<dbReference type="RefSeq" id="WP_308710401.1">
    <property type="nucleotide sequence ID" value="NZ_JAVHUY010000001.1"/>
</dbReference>
<dbReference type="Gene3D" id="1.20.5.1930">
    <property type="match status" value="1"/>
</dbReference>
<evidence type="ECO:0000256" key="8">
    <source>
        <dbReference type="ARBA" id="ARBA00023012"/>
    </source>
</evidence>
<evidence type="ECO:0000256" key="9">
    <source>
        <dbReference type="SAM" id="Coils"/>
    </source>
</evidence>
<evidence type="ECO:0000313" key="14">
    <source>
        <dbReference type="Proteomes" id="UP001230908"/>
    </source>
</evidence>
<feature type="transmembrane region" description="Helical" evidence="10">
    <location>
        <begin position="473"/>
        <end position="493"/>
    </location>
</feature>
<organism evidence="13 14">
    <name type="scientific">Phytohabitans maris</name>
    <dbReference type="NCBI Taxonomy" id="3071409"/>
    <lineage>
        <taxon>Bacteria</taxon>
        <taxon>Bacillati</taxon>
        <taxon>Actinomycetota</taxon>
        <taxon>Actinomycetes</taxon>
        <taxon>Micromonosporales</taxon>
        <taxon>Micromonosporaceae</taxon>
    </lineage>
</organism>
<protein>
    <recommendedName>
        <fullName evidence="2">histidine kinase</fullName>
        <ecNumber evidence="2">2.7.13.3</ecNumber>
    </recommendedName>
</protein>
<feature type="coiled-coil region" evidence="9">
    <location>
        <begin position="150"/>
        <end position="177"/>
    </location>
</feature>
<evidence type="ECO:0000256" key="7">
    <source>
        <dbReference type="ARBA" id="ARBA00022840"/>
    </source>
</evidence>
<evidence type="ECO:0000256" key="5">
    <source>
        <dbReference type="ARBA" id="ARBA00022741"/>
    </source>
</evidence>
<dbReference type="InterPro" id="IPR003594">
    <property type="entry name" value="HATPase_dom"/>
</dbReference>
<accession>A0ABU0Z7T9</accession>
<evidence type="ECO:0000256" key="1">
    <source>
        <dbReference type="ARBA" id="ARBA00000085"/>
    </source>
</evidence>
<reference evidence="13 14" key="1">
    <citation type="submission" date="2023-08" db="EMBL/GenBank/DDBJ databases">
        <title>Phytohabitans sansha sp. nov., isolated from marine sediment.</title>
        <authorList>
            <person name="Zhao Y."/>
            <person name="Yi K."/>
        </authorList>
    </citation>
    <scope>NUCLEOTIDE SEQUENCE [LARGE SCALE GENOMIC DNA]</scope>
    <source>
        <strain evidence="13 14">ZYX-F-186</strain>
    </source>
</reference>
<keyword evidence="10" id="KW-1133">Transmembrane helix</keyword>
<keyword evidence="14" id="KW-1185">Reference proteome</keyword>
<comment type="catalytic activity">
    <reaction evidence="1">
        <text>ATP + protein L-histidine = ADP + protein N-phospho-L-histidine.</text>
        <dbReference type="EC" id="2.7.13.3"/>
    </reaction>
</comment>
<proteinExistence type="predicted"/>
<dbReference type="Gene3D" id="3.30.565.10">
    <property type="entry name" value="Histidine kinase-like ATPase, C-terminal domain"/>
    <property type="match status" value="2"/>
</dbReference>
<keyword evidence="5" id="KW-0547">Nucleotide-binding</keyword>
<sequence>MGVLRSWLLPALLAAGQAALWPGLPVLLDRPVDRVEVAAALAATALAATALGWRLRAPVGALAVIVPALTLGLAATPRDSLILLTFADVIALYSVGARRPGRVTFAVTVGLIAWQAGVGVLLYPDLRDYLGNVVIAVIVYLLAAGLGRSRRRWRAARARAADRLARAEADRRQASVQERQRLARELHDVSAHHLTSIVVTVTAAQRLAARRPELAGEALEFAARTGRETQFALHRLVAVMRGVELEGGTGLGHRIEELAAGFAALGQPVTTRLSVDSVAGPVCDAAYGIVREALTNALRHAPGGPVEIALSQRSGTVEVLVTNAAATAPGAASGLGSGRGVEGMRERATATGGTLEAGPEPDGGWRVRALLPGSAASTMARPLRRVRGPRLADVAIALAAAALPVALMLVPDPTMPEVDAAAAALATMLTAAHALPLLWRRRAPWAVLGAVLATTALWPVVAGFHLLPAGALAALFAGVCADLVAVYAVAAYGRPRHLTWLSMPLAAGVHGAVTLLTFALDGRLLDQPIAPAPMVVLLAPTAAPYLLLVAPVWTAGFLTRVGREGVVSRERRAVAASTAGAVELAYAERLRIAAGLRAAVLRHAALVTEAAEAGRLDAVLESARAALAAMRELLGDLRVDPERAPQPTTAAIDALCRDLRAAGRRVELHSPAPAPVLPPAVDVSAYRVVETALGAGDDGPARVTLGYGPADLRITVTGVPSATAGPVAAGLHARVAAIGGRMTVDPTGTMDVWLPSRT</sequence>
<name>A0ABU0Z7T9_9ACTN</name>
<feature type="domain" description="Signal transduction histidine kinase subgroup 3 dimerisation and phosphoacceptor" evidence="12">
    <location>
        <begin position="178"/>
        <end position="243"/>
    </location>
</feature>
<feature type="domain" description="Histidine kinase/HSP90-like ATPase" evidence="11">
    <location>
        <begin position="287"/>
        <end position="372"/>
    </location>
</feature>
<evidence type="ECO:0000256" key="3">
    <source>
        <dbReference type="ARBA" id="ARBA00022553"/>
    </source>
</evidence>
<keyword evidence="9" id="KW-0175">Coiled coil</keyword>
<keyword evidence="6 13" id="KW-0418">Kinase</keyword>
<dbReference type="PANTHER" id="PTHR24421:SF10">
    <property type="entry name" value="NITRATE_NITRITE SENSOR PROTEIN NARQ"/>
    <property type="match status" value="1"/>
</dbReference>
<feature type="transmembrane region" description="Helical" evidence="10">
    <location>
        <begin position="446"/>
        <end position="467"/>
    </location>
</feature>
<dbReference type="EC" id="2.7.13.3" evidence="2"/>
<feature type="transmembrane region" description="Helical" evidence="10">
    <location>
        <begin position="500"/>
        <end position="520"/>
    </location>
</feature>